<comment type="caution">
    <text evidence="1">The sequence shown here is derived from an EMBL/GenBank/DDBJ whole genome shotgun (WGS) entry which is preliminary data.</text>
</comment>
<gene>
    <name evidence="1" type="ORF">OLEA9_A097144</name>
</gene>
<dbReference type="AlphaFoldDB" id="A0A8S0SAA1"/>
<sequence length="60" mass="7074">MGDLYGKTRASEEQLPPGSFNLPNMAIWHHREWWLSQKGYLDYETLLYEVHQLHDSPLSS</sequence>
<organism evidence="1 2">
    <name type="scientific">Olea europaea subsp. europaea</name>
    <dbReference type="NCBI Taxonomy" id="158383"/>
    <lineage>
        <taxon>Eukaryota</taxon>
        <taxon>Viridiplantae</taxon>
        <taxon>Streptophyta</taxon>
        <taxon>Embryophyta</taxon>
        <taxon>Tracheophyta</taxon>
        <taxon>Spermatophyta</taxon>
        <taxon>Magnoliopsida</taxon>
        <taxon>eudicotyledons</taxon>
        <taxon>Gunneridae</taxon>
        <taxon>Pentapetalae</taxon>
        <taxon>asterids</taxon>
        <taxon>lamiids</taxon>
        <taxon>Lamiales</taxon>
        <taxon>Oleaceae</taxon>
        <taxon>Oleeae</taxon>
        <taxon>Olea</taxon>
    </lineage>
</organism>
<dbReference type="Proteomes" id="UP000594638">
    <property type="component" value="Unassembled WGS sequence"/>
</dbReference>
<protein>
    <submittedName>
        <fullName evidence="1">Uncharacterized protein</fullName>
    </submittedName>
</protein>
<evidence type="ECO:0000313" key="1">
    <source>
        <dbReference type="EMBL" id="CAA2988097.1"/>
    </source>
</evidence>
<name>A0A8S0SAA1_OLEEU</name>
<evidence type="ECO:0000313" key="2">
    <source>
        <dbReference type="Proteomes" id="UP000594638"/>
    </source>
</evidence>
<reference evidence="1 2" key="1">
    <citation type="submission" date="2019-12" db="EMBL/GenBank/DDBJ databases">
        <authorList>
            <person name="Alioto T."/>
            <person name="Alioto T."/>
            <person name="Gomez Garrido J."/>
        </authorList>
    </citation>
    <scope>NUCLEOTIDE SEQUENCE [LARGE SCALE GENOMIC DNA]</scope>
</reference>
<dbReference type="Gramene" id="OE9A097144T1">
    <property type="protein sequence ID" value="OE9A097144C1"/>
    <property type="gene ID" value="OE9A097144"/>
</dbReference>
<keyword evidence="2" id="KW-1185">Reference proteome</keyword>
<proteinExistence type="predicted"/>
<dbReference type="EMBL" id="CACTIH010003971">
    <property type="protein sequence ID" value="CAA2988097.1"/>
    <property type="molecule type" value="Genomic_DNA"/>
</dbReference>
<accession>A0A8S0SAA1</accession>